<dbReference type="InterPro" id="IPR000626">
    <property type="entry name" value="Ubiquitin-like_dom"/>
</dbReference>
<dbReference type="SUPFAM" id="SSF54236">
    <property type="entry name" value="Ubiquitin-like"/>
    <property type="match status" value="1"/>
</dbReference>
<keyword evidence="3" id="KW-1185">Reference proteome</keyword>
<dbReference type="AlphaFoldDB" id="A0A9N8E6F5"/>
<dbReference type="Proteomes" id="UP001153069">
    <property type="component" value="Unassembled WGS sequence"/>
</dbReference>
<name>A0A9N8E6F5_9STRA</name>
<sequence>MADDGDTVRVTVRYGKEDIELSVNPQTDTFAEIKAMLEEKTGVAVKDQDLNFNKLQAMEVMDDKNLAYYRFSGGCFMNLEKKK</sequence>
<dbReference type="Gene3D" id="3.10.20.90">
    <property type="entry name" value="Phosphatidylinositol 3-kinase Catalytic Subunit, Chain A, domain 1"/>
    <property type="match status" value="1"/>
</dbReference>
<evidence type="ECO:0000259" key="1">
    <source>
        <dbReference type="PROSITE" id="PS50053"/>
    </source>
</evidence>
<dbReference type="InterPro" id="IPR029071">
    <property type="entry name" value="Ubiquitin-like_domsf"/>
</dbReference>
<feature type="domain" description="Ubiquitin-like" evidence="1">
    <location>
        <begin position="8"/>
        <end position="83"/>
    </location>
</feature>
<dbReference type="PROSITE" id="PS50053">
    <property type="entry name" value="UBIQUITIN_2"/>
    <property type="match status" value="1"/>
</dbReference>
<organism evidence="2 3">
    <name type="scientific">Seminavis robusta</name>
    <dbReference type="NCBI Taxonomy" id="568900"/>
    <lineage>
        <taxon>Eukaryota</taxon>
        <taxon>Sar</taxon>
        <taxon>Stramenopiles</taxon>
        <taxon>Ochrophyta</taxon>
        <taxon>Bacillariophyta</taxon>
        <taxon>Bacillariophyceae</taxon>
        <taxon>Bacillariophycidae</taxon>
        <taxon>Naviculales</taxon>
        <taxon>Naviculaceae</taxon>
        <taxon>Seminavis</taxon>
    </lineage>
</organism>
<dbReference type="CDD" id="cd17039">
    <property type="entry name" value="Ubl_ubiquitin_like"/>
    <property type="match status" value="1"/>
</dbReference>
<comment type="caution">
    <text evidence="2">The sequence shown here is derived from an EMBL/GenBank/DDBJ whole genome shotgun (WGS) entry which is preliminary data.</text>
</comment>
<evidence type="ECO:0000313" key="3">
    <source>
        <dbReference type="Proteomes" id="UP001153069"/>
    </source>
</evidence>
<dbReference type="EMBL" id="CAICTM010000699">
    <property type="protein sequence ID" value="CAB9515223.1"/>
    <property type="molecule type" value="Genomic_DNA"/>
</dbReference>
<evidence type="ECO:0000313" key="2">
    <source>
        <dbReference type="EMBL" id="CAB9515223.1"/>
    </source>
</evidence>
<proteinExistence type="predicted"/>
<gene>
    <name evidence="2" type="ORF">SEMRO_700_G189660.1</name>
</gene>
<reference evidence="2" key="1">
    <citation type="submission" date="2020-06" db="EMBL/GenBank/DDBJ databases">
        <authorList>
            <consortium name="Plant Systems Biology data submission"/>
        </authorList>
    </citation>
    <scope>NUCLEOTIDE SEQUENCE</scope>
    <source>
        <strain evidence="2">D6</strain>
    </source>
</reference>
<protein>
    <recommendedName>
        <fullName evidence="1">Ubiquitin-like domain-containing protein</fullName>
    </recommendedName>
</protein>
<accession>A0A9N8E6F5</accession>